<feature type="domain" description="Mur ligase central" evidence="20">
    <location>
        <begin position="117"/>
        <end position="290"/>
    </location>
</feature>
<dbReference type="OrthoDB" id="9809796at2"/>
<evidence type="ECO:0000256" key="3">
    <source>
        <dbReference type="ARBA" id="ARBA00004752"/>
    </source>
</evidence>
<keyword evidence="17 18" id="KW-0131">Cell cycle</keyword>
<dbReference type="Pfam" id="PF21799">
    <property type="entry name" value="MurD-like_N"/>
    <property type="match status" value="1"/>
</dbReference>
<dbReference type="EMBL" id="JXJU01000001">
    <property type="protein sequence ID" value="PCS01576.1"/>
    <property type="molecule type" value="Genomic_DNA"/>
</dbReference>
<dbReference type="GO" id="GO:0008360">
    <property type="term" value="P:regulation of cell shape"/>
    <property type="evidence" value="ECO:0007669"/>
    <property type="project" value="UniProtKB-KW"/>
</dbReference>
<dbReference type="InterPro" id="IPR013221">
    <property type="entry name" value="Mur_ligase_cen"/>
</dbReference>
<keyword evidence="13 17" id="KW-0961">Cell wall biogenesis/degradation</keyword>
<comment type="function">
    <text evidence="1 17 18">Cell wall formation. Catalyzes the addition of glutamate to the nucleotide precursor UDP-N-acetylmuramoyl-L-alanine (UMA).</text>
</comment>
<dbReference type="InterPro" id="IPR005762">
    <property type="entry name" value="MurD"/>
</dbReference>
<comment type="similarity">
    <text evidence="4 17">Belongs to the MurCDEF family.</text>
</comment>
<evidence type="ECO:0000313" key="21">
    <source>
        <dbReference type="EMBL" id="PCS01576.1"/>
    </source>
</evidence>
<dbReference type="PANTHER" id="PTHR43692:SF1">
    <property type="entry name" value="UDP-N-ACETYLMURAMOYLALANINE--D-GLUTAMATE LIGASE"/>
    <property type="match status" value="1"/>
</dbReference>
<dbReference type="Pfam" id="PF08245">
    <property type="entry name" value="Mur_ligase_M"/>
    <property type="match status" value="1"/>
</dbReference>
<keyword evidence="9 17" id="KW-0547">Nucleotide-binding</keyword>
<evidence type="ECO:0000256" key="8">
    <source>
        <dbReference type="ARBA" id="ARBA00022598"/>
    </source>
</evidence>
<keyword evidence="22" id="KW-1185">Reference proteome</keyword>
<evidence type="ECO:0000256" key="11">
    <source>
        <dbReference type="ARBA" id="ARBA00022960"/>
    </source>
</evidence>
<keyword evidence="7 17" id="KW-0963">Cytoplasm</keyword>
<sequence>MKKITTFENKKVLVLGLAKSGMAAARLLYQLGAIVTVNDFKPFDENPDAQELLEEGIKVITGGHPIELLDEGFELMVKNPGIRYDNPMVVRAQELNLPVLTEIELAYLVSEAPIIAITGTNGKTTTTTLIADILNADGQTAKLAGNIGYPASTVASETVSTDTIVMETSSFQLMGVDQFRPKIAVITNIYSTHLDYHGTQENYEAAKWNIQNNLTNEDYLILNFNQDKMKKYATMTQATVVPFSTSEVTDGAYAQDGKMYFKGEYIMETADLSLPGDHNIENALAAISVAKLSGAKNSAIVTVLTTFEGVRHRLQFLGTAHGRRAYNDTEATNILAAKKALTGFDNSKLWLFAGGLDRGNEIDELEESLVGLKGMVIMGETTPKFRKIAEKLNIPYIETENVVTGLNEIFPKTEEGDTILLSPACASWDQYKNAEQRGDLFIDAFEALKK</sequence>
<evidence type="ECO:0000259" key="19">
    <source>
        <dbReference type="Pfam" id="PF02875"/>
    </source>
</evidence>
<evidence type="ECO:0000256" key="7">
    <source>
        <dbReference type="ARBA" id="ARBA00022490"/>
    </source>
</evidence>
<dbReference type="SUPFAM" id="SSF53244">
    <property type="entry name" value="MurD-like peptide ligases, peptide-binding domain"/>
    <property type="match status" value="1"/>
</dbReference>
<evidence type="ECO:0000256" key="2">
    <source>
        <dbReference type="ARBA" id="ARBA00004496"/>
    </source>
</evidence>
<keyword evidence="11 17" id="KW-0133">Cell shape</keyword>
<proteinExistence type="inferred from homology"/>
<dbReference type="Pfam" id="PF02875">
    <property type="entry name" value="Mur_ligase_C"/>
    <property type="match status" value="1"/>
</dbReference>
<dbReference type="AlphaFoldDB" id="A0A2A5RQ75"/>
<organism evidence="21 22">
    <name type="scientific">Lactococcus fujiensis JCM 16395</name>
    <dbReference type="NCBI Taxonomy" id="1291764"/>
    <lineage>
        <taxon>Bacteria</taxon>
        <taxon>Bacillati</taxon>
        <taxon>Bacillota</taxon>
        <taxon>Bacilli</taxon>
        <taxon>Lactobacillales</taxon>
        <taxon>Streptococcaceae</taxon>
        <taxon>Lactococcus</taxon>
    </lineage>
</organism>
<evidence type="ECO:0000256" key="18">
    <source>
        <dbReference type="RuleBase" id="RU003664"/>
    </source>
</evidence>
<dbReference type="GO" id="GO:0009252">
    <property type="term" value="P:peptidoglycan biosynthetic process"/>
    <property type="evidence" value="ECO:0007669"/>
    <property type="project" value="UniProtKB-UniRule"/>
</dbReference>
<keyword evidence="17 18" id="KW-0132">Cell division</keyword>
<evidence type="ECO:0000256" key="13">
    <source>
        <dbReference type="ARBA" id="ARBA00023316"/>
    </source>
</evidence>
<dbReference type="EC" id="6.3.2.9" evidence="5 17"/>
<accession>A0A2A5RQ75</accession>
<dbReference type="SUPFAM" id="SSF51984">
    <property type="entry name" value="MurCD N-terminal domain"/>
    <property type="match status" value="1"/>
</dbReference>
<name>A0A2A5RQ75_9LACT</name>
<feature type="binding site" evidence="17">
    <location>
        <begin position="119"/>
        <end position="125"/>
    </location>
    <ligand>
        <name>ATP</name>
        <dbReference type="ChEBI" id="CHEBI:30616"/>
    </ligand>
</feature>
<dbReference type="UniPathway" id="UPA00219"/>
<dbReference type="InterPro" id="IPR036615">
    <property type="entry name" value="Mur_ligase_C_dom_sf"/>
</dbReference>
<reference evidence="21 22" key="1">
    <citation type="submission" date="2014-12" db="EMBL/GenBank/DDBJ databases">
        <title>Draft genome sequences of 10 type strains of Lactococcus.</title>
        <authorList>
            <person name="Sun Z."/>
            <person name="Zhong Z."/>
            <person name="Liu W."/>
            <person name="Zhang W."/>
            <person name="Zhang H."/>
        </authorList>
    </citation>
    <scope>NUCLEOTIDE SEQUENCE [LARGE SCALE GENOMIC DNA]</scope>
    <source>
        <strain evidence="21 22">JCM 16395</strain>
    </source>
</reference>
<dbReference type="PANTHER" id="PTHR43692">
    <property type="entry name" value="UDP-N-ACETYLMURAMOYLALANINE--D-GLUTAMATE LIGASE"/>
    <property type="match status" value="1"/>
</dbReference>
<evidence type="ECO:0000256" key="1">
    <source>
        <dbReference type="ARBA" id="ARBA00002734"/>
    </source>
</evidence>
<gene>
    <name evidence="17" type="primary">murD</name>
    <name evidence="21" type="ORF">RT41_GL000340</name>
</gene>
<evidence type="ECO:0000256" key="10">
    <source>
        <dbReference type="ARBA" id="ARBA00022840"/>
    </source>
</evidence>
<evidence type="ECO:0000313" key="22">
    <source>
        <dbReference type="Proteomes" id="UP000218181"/>
    </source>
</evidence>
<dbReference type="GO" id="GO:0005737">
    <property type="term" value="C:cytoplasm"/>
    <property type="evidence" value="ECO:0007669"/>
    <property type="project" value="UniProtKB-SubCell"/>
</dbReference>
<dbReference type="HAMAP" id="MF_00639">
    <property type="entry name" value="MurD"/>
    <property type="match status" value="1"/>
</dbReference>
<comment type="caution">
    <text evidence="21">The sequence shown here is derived from an EMBL/GenBank/DDBJ whole genome shotgun (WGS) entry which is preliminary data.</text>
</comment>
<dbReference type="GO" id="GO:0051301">
    <property type="term" value="P:cell division"/>
    <property type="evidence" value="ECO:0007669"/>
    <property type="project" value="UniProtKB-KW"/>
</dbReference>
<evidence type="ECO:0000256" key="14">
    <source>
        <dbReference type="ARBA" id="ARBA00030398"/>
    </source>
</evidence>
<evidence type="ECO:0000256" key="16">
    <source>
        <dbReference type="ARBA" id="ARBA00047632"/>
    </source>
</evidence>
<dbReference type="STRING" id="1291764.GCA_001311235_00075"/>
<evidence type="ECO:0000256" key="17">
    <source>
        <dbReference type="HAMAP-Rule" id="MF_00639"/>
    </source>
</evidence>
<protein>
    <recommendedName>
        <fullName evidence="6 17">UDP-N-acetylmuramoylalanine--D-glutamate ligase</fullName>
        <ecNumber evidence="5 17">6.3.2.9</ecNumber>
    </recommendedName>
    <alternativeName>
        <fullName evidence="15 17">D-glutamic acid-adding enzyme</fullName>
    </alternativeName>
    <alternativeName>
        <fullName evidence="14 17">UDP-N-acetylmuramoyl-L-alanyl-D-glutamate synthetase</fullName>
    </alternativeName>
</protein>
<dbReference type="Gene3D" id="3.40.1190.10">
    <property type="entry name" value="Mur-like, catalytic domain"/>
    <property type="match status" value="1"/>
</dbReference>
<dbReference type="GO" id="GO:0071555">
    <property type="term" value="P:cell wall organization"/>
    <property type="evidence" value="ECO:0007669"/>
    <property type="project" value="UniProtKB-KW"/>
</dbReference>
<comment type="pathway">
    <text evidence="3 17 18">Cell wall biogenesis; peptidoglycan biosynthesis.</text>
</comment>
<evidence type="ECO:0000256" key="5">
    <source>
        <dbReference type="ARBA" id="ARBA00012212"/>
    </source>
</evidence>
<dbReference type="InterPro" id="IPR036565">
    <property type="entry name" value="Mur-like_cat_sf"/>
</dbReference>
<keyword evidence="10 17" id="KW-0067">ATP-binding</keyword>
<dbReference type="Gene3D" id="3.90.190.20">
    <property type="entry name" value="Mur ligase, C-terminal domain"/>
    <property type="match status" value="1"/>
</dbReference>
<keyword evidence="12 17" id="KW-0573">Peptidoglycan synthesis</keyword>
<evidence type="ECO:0000256" key="12">
    <source>
        <dbReference type="ARBA" id="ARBA00022984"/>
    </source>
</evidence>
<dbReference type="SUPFAM" id="SSF53623">
    <property type="entry name" value="MurD-like peptide ligases, catalytic domain"/>
    <property type="match status" value="1"/>
</dbReference>
<dbReference type="RefSeq" id="WP_096816979.1">
    <property type="nucleotide sequence ID" value="NZ_JXJU01000001.1"/>
</dbReference>
<dbReference type="Gene3D" id="3.40.50.720">
    <property type="entry name" value="NAD(P)-binding Rossmann-like Domain"/>
    <property type="match status" value="1"/>
</dbReference>
<evidence type="ECO:0000256" key="4">
    <source>
        <dbReference type="ARBA" id="ARBA00010416"/>
    </source>
</evidence>
<dbReference type="NCBIfam" id="TIGR01087">
    <property type="entry name" value="murD"/>
    <property type="match status" value="1"/>
</dbReference>
<comment type="catalytic activity">
    <reaction evidence="16 17 18">
        <text>UDP-N-acetyl-alpha-D-muramoyl-L-alanine + D-glutamate + ATP = UDP-N-acetyl-alpha-D-muramoyl-L-alanyl-D-glutamate + ADP + phosphate + H(+)</text>
        <dbReference type="Rhea" id="RHEA:16429"/>
        <dbReference type="ChEBI" id="CHEBI:15378"/>
        <dbReference type="ChEBI" id="CHEBI:29986"/>
        <dbReference type="ChEBI" id="CHEBI:30616"/>
        <dbReference type="ChEBI" id="CHEBI:43474"/>
        <dbReference type="ChEBI" id="CHEBI:83898"/>
        <dbReference type="ChEBI" id="CHEBI:83900"/>
        <dbReference type="ChEBI" id="CHEBI:456216"/>
        <dbReference type="EC" id="6.3.2.9"/>
    </reaction>
</comment>
<evidence type="ECO:0000256" key="15">
    <source>
        <dbReference type="ARBA" id="ARBA00032324"/>
    </source>
</evidence>
<dbReference type="Proteomes" id="UP000218181">
    <property type="component" value="Unassembled WGS sequence"/>
</dbReference>
<comment type="subcellular location">
    <subcellularLocation>
        <location evidence="2 17 18">Cytoplasm</location>
    </subcellularLocation>
</comment>
<keyword evidence="8 17" id="KW-0436">Ligase</keyword>
<evidence type="ECO:0000256" key="6">
    <source>
        <dbReference type="ARBA" id="ARBA00015655"/>
    </source>
</evidence>
<evidence type="ECO:0000259" key="20">
    <source>
        <dbReference type="Pfam" id="PF08245"/>
    </source>
</evidence>
<dbReference type="GO" id="GO:0005524">
    <property type="term" value="F:ATP binding"/>
    <property type="evidence" value="ECO:0007669"/>
    <property type="project" value="UniProtKB-UniRule"/>
</dbReference>
<dbReference type="InterPro" id="IPR004101">
    <property type="entry name" value="Mur_ligase_C"/>
</dbReference>
<dbReference type="GO" id="GO:0008764">
    <property type="term" value="F:UDP-N-acetylmuramoylalanine-D-glutamate ligase activity"/>
    <property type="evidence" value="ECO:0007669"/>
    <property type="project" value="UniProtKB-UniRule"/>
</dbReference>
<evidence type="ECO:0000256" key="9">
    <source>
        <dbReference type="ARBA" id="ARBA00022741"/>
    </source>
</evidence>
<feature type="domain" description="Mur ligase C-terminal" evidence="19">
    <location>
        <begin position="312"/>
        <end position="425"/>
    </location>
</feature>